<evidence type="ECO:0000313" key="1">
    <source>
        <dbReference type="EMBL" id="KZT10191.1"/>
    </source>
</evidence>
<accession>A0A165GDC3</accession>
<dbReference type="InParanoid" id="A0A165GDC3"/>
<dbReference type="EMBL" id="KV427610">
    <property type="protein sequence ID" value="KZT10191.1"/>
    <property type="molecule type" value="Genomic_DNA"/>
</dbReference>
<protein>
    <submittedName>
        <fullName evidence="1">Uncharacterized protein</fullName>
    </submittedName>
</protein>
<reference evidence="1 2" key="1">
    <citation type="journal article" date="2016" name="Mol. Biol. Evol.">
        <title>Comparative Genomics of Early-Diverging Mushroom-Forming Fungi Provides Insights into the Origins of Lignocellulose Decay Capabilities.</title>
        <authorList>
            <person name="Nagy L.G."/>
            <person name="Riley R."/>
            <person name="Tritt A."/>
            <person name="Adam C."/>
            <person name="Daum C."/>
            <person name="Floudas D."/>
            <person name="Sun H."/>
            <person name="Yadav J.S."/>
            <person name="Pangilinan J."/>
            <person name="Larsson K.H."/>
            <person name="Matsuura K."/>
            <person name="Barry K."/>
            <person name="Labutti K."/>
            <person name="Kuo R."/>
            <person name="Ohm R.A."/>
            <person name="Bhattacharya S.S."/>
            <person name="Shirouzu T."/>
            <person name="Yoshinaga Y."/>
            <person name="Martin F.M."/>
            <person name="Grigoriev I.V."/>
            <person name="Hibbett D.S."/>
        </authorList>
    </citation>
    <scope>NUCLEOTIDE SEQUENCE [LARGE SCALE GENOMIC DNA]</scope>
    <source>
        <strain evidence="1 2">93-53</strain>
    </source>
</reference>
<dbReference type="SUPFAM" id="SSF52047">
    <property type="entry name" value="RNI-like"/>
    <property type="match status" value="1"/>
</dbReference>
<name>A0A165GDC3_9APHY</name>
<dbReference type="RefSeq" id="XP_040767931.1">
    <property type="nucleotide sequence ID" value="XM_040903925.1"/>
</dbReference>
<gene>
    <name evidence="1" type="ORF">LAESUDRAFT_645599</name>
</gene>
<proteinExistence type="predicted"/>
<dbReference type="Proteomes" id="UP000076871">
    <property type="component" value="Unassembled WGS sequence"/>
</dbReference>
<sequence length="511" mass="57535">MDAASTVRTDTGSSLNVFTPIALVPDDILLDIFHVVVASMWEDHKVTPWSSLDKSAPTLLSQVCRYWRHLILTAPRLWGYLILGTQSSSSALMTYLCRSRDAPIYVSFAGLRLVRDATEKLTTQALLLVGHVHRFVKFHALHLQPKEMTAILSPLMIPAPRLSSLMLHAERQLLSPSIFSRQLPSLREVSVKGVSMAWLPYKNMTAIILKDQLTPSLDKLLWTLRNCPMLERLDLGFLGAINHEDASNNMPTERVVNLLYLQDLALRSYVHNDIVDILAHLSFQPSTAIDLTFYGSRRTPINLAKDCPSLRAIVSRMRSLQLRMIAAYTWSSSLSLESEDGKLRLRWEWYEEDSLGSILPFIGFSTISFPALRHLAIYATSYRLKAEQWATLILAPVSTIESLDIDFQNSRVMEFFKALRPRTGAPITVCPNLVHIVASHVDEQHRVLQELAASVGSRALQGSRLREFEITLHSGKNLPNDVYVTLLQWIGKITIKLAQKVHGHLSDDSNA</sequence>
<dbReference type="GeneID" id="63820955"/>
<organism evidence="1 2">
    <name type="scientific">Laetiporus sulphureus 93-53</name>
    <dbReference type="NCBI Taxonomy" id="1314785"/>
    <lineage>
        <taxon>Eukaryota</taxon>
        <taxon>Fungi</taxon>
        <taxon>Dikarya</taxon>
        <taxon>Basidiomycota</taxon>
        <taxon>Agaricomycotina</taxon>
        <taxon>Agaricomycetes</taxon>
        <taxon>Polyporales</taxon>
        <taxon>Laetiporus</taxon>
    </lineage>
</organism>
<dbReference type="AlphaFoldDB" id="A0A165GDC3"/>
<evidence type="ECO:0000313" key="2">
    <source>
        <dbReference type="Proteomes" id="UP000076871"/>
    </source>
</evidence>
<keyword evidence="2" id="KW-1185">Reference proteome</keyword>
<dbReference type="OrthoDB" id="2801457at2759"/>